<evidence type="ECO:0000256" key="4">
    <source>
        <dbReference type="PROSITE-ProRule" id="PRU00433"/>
    </source>
</evidence>
<name>A0A150WN70_BDEBC</name>
<dbReference type="PROSITE" id="PS51007">
    <property type="entry name" value="CYTC"/>
    <property type="match status" value="1"/>
</dbReference>
<dbReference type="GO" id="GO:0020037">
    <property type="term" value="F:heme binding"/>
    <property type="evidence" value="ECO:0007669"/>
    <property type="project" value="InterPro"/>
</dbReference>
<dbReference type="InterPro" id="IPR036909">
    <property type="entry name" value="Cyt_c-like_dom_sf"/>
</dbReference>
<reference evidence="6 7" key="1">
    <citation type="submission" date="2016-03" db="EMBL/GenBank/DDBJ databases">
        <authorList>
            <person name="Ploux O."/>
        </authorList>
    </citation>
    <scope>NUCLEOTIDE SEQUENCE [LARGE SCALE GENOMIC DNA]</scope>
    <source>
        <strain evidence="6 7">R0</strain>
    </source>
</reference>
<dbReference type="Gene3D" id="1.10.760.10">
    <property type="entry name" value="Cytochrome c-like domain"/>
    <property type="match status" value="1"/>
</dbReference>
<dbReference type="Proteomes" id="UP000075320">
    <property type="component" value="Unassembled WGS sequence"/>
</dbReference>
<evidence type="ECO:0000256" key="3">
    <source>
        <dbReference type="ARBA" id="ARBA00023004"/>
    </source>
</evidence>
<dbReference type="GO" id="GO:0046872">
    <property type="term" value="F:metal ion binding"/>
    <property type="evidence" value="ECO:0007669"/>
    <property type="project" value="UniProtKB-KW"/>
</dbReference>
<sequence>MVCFQNCGDFSLQEEIMRELALKNAAEEMDAKLLPPLLAADTLRVWSKNEDPSYILRSIAGDQWSFVVVVDGGVSGKIISLDSGTDIEEGKVLIENGLVQVIRRQDSILQYEEKLQGILPADGTPTVIAVSFGSSAGDMLLQINGRIEKAEVQSTGVPADFSNLSKNTYIDSRVSNYIIYAGNSSSATSGAAGGKLLHEELNVMSRYVARSLGLSGVIFDPSFLDKDAPTTKESLEFKAAKAVFESRCLSCHNGLTSINLSNLTEAKALKNSWVVKGSPTESLLYYRLKGSSGSHGPKTMPLSNESLSNEELQKIESWINSININ</sequence>
<dbReference type="EMBL" id="LUKE01000001">
    <property type="protein sequence ID" value="KYG65824.1"/>
    <property type="molecule type" value="Genomic_DNA"/>
</dbReference>
<keyword evidence="7" id="KW-1185">Reference proteome</keyword>
<accession>A0A150WN70</accession>
<dbReference type="GO" id="GO:0009055">
    <property type="term" value="F:electron transfer activity"/>
    <property type="evidence" value="ECO:0007669"/>
    <property type="project" value="InterPro"/>
</dbReference>
<protein>
    <recommendedName>
        <fullName evidence="5">Cytochrome c domain-containing protein</fullName>
    </recommendedName>
</protein>
<gene>
    <name evidence="6" type="ORF">AZI86_01755</name>
</gene>
<keyword evidence="1 4" id="KW-0349">Heme</keyword>
<organism evidence="6 7">
    <name type="scientific">Bdellovibrio bacteriovorus</name>
    <dbReference type="NCBI Taxonomy" id="959"/>
    <lineage>
        <taxon>Bacteria</taxon>
        <taxon>Pseudomonadati</taxon>
        <taxon>Bdellovibrionota</taxon>
        <taxon>Bdellovibrionia</taxon>
        <taxon>Bdellovibrionales</taxon>
        <taxon>Pseudobdellovibrionaceae</taxon>
        <taxon>Bdellovibrio</taxon>
    </lineage>
</organism>
<keyword evidence="2 4" id="KW-0479">Metal-binding</keyword>
<keyword evidence="3 4" id="KW-0408">Iron</keyword>
<dbReference type="AlphaFoldDB" id="A0A150WN70"/>
<proteinExistence type="predicted"/>
<evidence type="ECO:0000313" key="6">
    <source>
        <dbReference type="EMBL" id="KYG65824.1"/>
    </source>
</evidence>
<evidence type="ECO:0000259" key="5">
    <source>
        <dbReference type="PROSITE" id="PS51007"/>
    </source>
</evidence>
<dbReference type="SUPFAM" id="SSF46626">
    <property type="entry name" value="Cytochrome c"/>
    <property type="match status" value="1"/>
</dbReference>
<dbReference type="InterPro" id="IPR009056">
    <property type="entry name" value="Cyt_c-like_dom"/>
</dbReference>
<evidence type="ECO:0000256" key="1">
    <source>
        <dbReference type="ARBA" id="ARBA00022617"/>
    </source>
</evidence>
<evidence type="ECO:0000256" key="2">
    <source>
        <dbReference type="ARBA" id="ARBA00022723"/>
    </source>
</evidence>
<feature type="domain" description="Cytochrome c" evidence="5">
    <location>
        <begin position="235"/>
        <end position="323"/>
    </location>
</feature>
<comment type="caution">
    <text evidence="6">The sequence shown here is derived from an EMBL/GenBank/DDBJ whole genome shotgun (WGS) entry which is preliminary data.</text>
</comment>
<evidence type="ECO:0000313" key="7">
    <source>
        <dbReference type="Proteomes" id="UP000075320"/>
    </source>
</evidence>